<evidence type="ECO:0000256" key="1">
    <source>
        <dbReference type="ARBA" id="ARBA00022723"/>
    </source>
</evidence>
<dbReference type="Pfam" id="PF00480">
    <property type="entry name" value="ROK"/>
    <property type="match status" value="1"/>
</dbReference>
<dbReference type="InterPro" id="IPR051804">
    <property type="entry name" value="Carb_Metab_Reg_Kinase/Isom"/>
</dbReference>
<keyword evidence="1" id="KW-0479">Metal-binding</keyword>
<dbReference type="PANTHER" id="PTHR42742">
    <property type="entry name" value="TRANSCRIPTIONAL REPRESSOR MPRA"/>
    <property type="match status" value="1"/>
</dbReference>
<dbReference type="PANTHER" id="PTHR42742:SF3">
    <property type="entry name" value="FRUCTOKINASE"/>
    <property type="match status" value="1"/>
</dbReference>
<dbReference type="CDD" id="cd24067">
    <property type="entry name" value="ASKHA_NBD_ROK_BsFRK-like"/>
    <property type="match status" value="1"/>
</dbReference>
<proteinExistence type="predicted"/>
<dbReference type="InterPro" id="IPR049874">
    <property type="entry name" value="ROK_cs"/>
</dbReference>
<keyword evidence="2" id="KW-0862">Zinc</keyword>
<evidence type="ECO:0000313" key="5">
    <source>
        <dbReference type="Proteomes" id="UP000743001"/>
    </source>
</evidence>
<keyword evidence="3" id="KW-0460">Magnesium</keyword>
<evidence type="ECO:0000256" key="2">
    <source>
        <dbReference type="ARBA" id="ARBA00022833"/>
    </source>
</evidence>
<sequence length="299" mass="31665">MEVLIILKTLGAIEAGGTKFVCGIGTADGRVLDRASFPTTTPDETMRMVFGYFADKRIDAMGIGSFGPIDPIPGSPTYGYITTTPKPHWTNFNLVGAVKDQLNVPIGFDTDVNGAALGESRWGAAQGLDSCLYMTVGTGIGAGAVIGGKLIHGLSHPEMGHIIVRRHPGDPYDGTCPYHKDCLEGLAAGPAIVKRWNVQHGTDLPPDHPAWEMEAYYLAQALMNYVLILSPEKIVMGGGVMKQTQLFPLIAEKLQQLLNGYVQHPSLNQNIGSYIVPPGLGNNAGLAGALALADAAITS</sequence>
<organism evidence="4 5">
    <name type="scientific">Paenibacillus brevis</name>
    <dbReference type="NCBI Taxonomy" id="2841508"/>
    <lineage>
        <taxon>Bacteria</taxon>
        <taxon>Bacillati</taxon>
        <taxon>Bacillota</taxon>
        <taxon>Bacilli</taxon>
        <taxon>Bacillales</taxon>
        <taxon>Paenibacillaceae</taxon>
        <taxon>Paenibacillus</taxon>
    </lineage>
</organism>
<reference evidence="4 5" key="1">
    <citation type="submission" date="2021-06" db="EMBL/GenBank/DDBJ databases">
        <authorList>
            <person name="Sun Q."/>
            <person name="Li D."/>
        </authorList>
    </citation>
    <scope>NUCLEOTIDE SEQUENCE [LARGE SCALE GENOMIC DNA]</scope>
    <source>
        <strain evidence="4 5">MSJ-6</strain>
    </source>
</reference>
<protein>
    <submittedName>
        <fullName evidence="4">ROK family protein</fullName>
    </submittedName>
</protein>
<comment type="caution">
    <text evidence="4">The sequence shown here is derived from an EMBL/GenBank/DDBJ whole genome shotgun (WGS) entry which is preliminary data.</text>
</comment>
<name>A0ABS6FJV4_9BACL</name>
<dbReference type="Proteomes" id="UP000743001">
    <property type="component" value="Unassembled WGS sequence"/>
</dbReference>
<accession>A0ABS6FJV4</accession>
<dbReference type="InterPro" id="IPR000600">
    <property type="entry name" value="ROK"/>
</dbReference>
<dbReference type="PROSITE" id="PS01125">
    <property type="entry name" value="ROK"/>
    <property type="match status" value="1"/>
</dbReference>
<dbReference type="EMBL" id="JAHLQJ010000001">
    <property type="protein sequence ID" value="MBU5670464.1"/>
    <property type="molecule type" value="Genomic_DNA"/>
</dbReference>
<evidence type="ECO:0000256" key="3">
    <source>
        <dbReference type="ARBA" id="ARBA00022842"/>
    </source>
</evidence>
<evidence type="ECO:0000313" key="4">
    <source>
        <dbReference type="EMBL" id="MBU5670464.1"/>
    </source>
</evidence>
<keyword evidence="5" id="KW-1185">Reference proteome</keyword>
<gene>
    <name evidence="4" type="ORF">KQJ23_01335</name>
</gene>